<evidence type="ECO:0000256" key="5">
    <source>
        <dbReference type="SAM" id="Phobius"/>
    </source>
</evidence>
<comment type="similarity">
    <text evidence="2">Belongs to the ycf33 family.</text>
</comment>
<dbReference type="Proteomes" id="UP000323506">
    <property type="component" value="Chromosome A06"/>
</dbReference>
<evidence type="ECO:0000256" key="1">
    <source>
        <dbReference type="ARBA" id="ARBA00004474"/>
    </source>
</evidence>
<protein>
    <recommendedName>
        <fullName evidence="3">Uncharacterized protein ycf33</fullName>
    </recommendedName>
</protein>
<dbReference type="AlphaFoldDB" id="A0A5D2GAA8"/>
<gene>
    <name evidence="6" type="ORF">ES288_A06G190700v1</name>
</gene>
<dbReference type="GO" id="GO:0009536">
    <property type="term" value="C:plastid"/>
    <property type="evidence" value="ECO:0007669"/>
    <property type="project" value="UniProtKB-SubCell"/>
</dbReference>
<sequence>MKTSTLTHQIYASGSKPYQPHPKVSTIFHPLQPPITSITFNAFNPRLKLKPGTPPKTTAIDKPVLIPQTECQVTPERELTQVSSSGFSRFVVVGAVSMGLALLLMEADVQKALALGPEGPLMEEFWENVRRYALYALTVSTGAIYTIFQPILELLKNPISAILILVIMGGSLYIVSQILSAMFGVTDFTYTYGYYFLTVFGLFGICFSILYKPFAVPFCACSTSRTLFYLIEFVLSSMPEFFSF</sequence>
<accession>A0A5D2GAA8</accession>
<organism evidence="6 7">
    <name type="scientific">Gossypium darwinii</name>
    <name type="common">Darwin's cotton</name>
    <name type="synonym">Gossypium barbadense var. darwinii</name>
    <dbReference type="NCBI Taxonomy" id="34276"/>
    <lineage>
        <taxon>Eukaryota</taxon>
        <taxon>Viridiplantae</taxon>
        <taxon>Streptophyta</taxon>
        <taxon>Embryophyta</taxon>
        <taxon>Tracheophyta</taxon>
        <taxon>Spermatophyta</taxon>
        <taxon>Magnoliopsida</taxon>
        <taxon>eudicotyledons</taxon>
        <taxon>Gunneridae</taxon>
        <taxon>Pentapetalae</taxon>
        <taxon>rosids</taxon>
        <taxon>malvids</taxon>
        <taxon>Malvales</taxon>
        <taxon>Malvaceae</taxon>
        <taxon>Malvoideae</taxon>
        <taxon>Gossypium</taxon>
    </lineage>
</organism>
<keyword evidence="5" id="KW-0812">Transmembrane</keyword>
<feature type="transmembrane region" description="Helical" evidence="5">
    <location>
        <begin position="132"/>
        <end position="152"/>
    </location>
</feature>
<comment type="subcellular location">
    <subcellularLocation>
        <location evidence="1">Plastid</location>
    </subcellularLocation>
</comment>
<dbReference type="EMBL" id="CM017693">
    <property type="protein sequence ID" value="TYH14079.1"/>
    <property type="molecule type" value="Genomic_DNA"/>
</dbReference>
<reference evidence="6 7" key="1">
    <citation type="submission" date="2019-06" db="EMBL/GenBank/DDBJ databases">
        <title>WGS assembly of Gossypium darwinii.</title>
        <authorList>
            <person name="Chen Z.J."/>
            <person name="Sreedasyam A."/>
            <person name="Ando A."/>
            <person name="Song Q."/>
            <person name="De L."/>
            <person name="Hulse-Kemp A."/>
            <person name="Ding M."/>
            <person name="Ye W."/>
            <person name="Kirkbride R."/>
            <person name="Jenkins J."/>
            <person name="Plott C."/>
            <person name="Lovell J."/>
            <person name="Lin Y.-M."/>
            <person name="Vaughn R."/>
            <person name="Liu B."/>
            <person name="Li W."/>
            <person name="Simpson S."/>
            <person name="Scheffler B."/>
            <person name="Saski C."/>
            <person name="Grover C."/>
            <person name="Hu G."/>
            <person name="Conover J."/>
            <person name="Carlson J."/>
            <person name="Shu S."/>
            <person name="Boston L."/>
            <person name="Williams M."/>
            <person name="Peterson D."/>
            <person name="Mcgee K."/>
            <person name="Jones D."/>
            <person name="Wendel J."/>
            <person name="Stelly D."/>
            <person name="Grimwood J."/>
            <person name="Schmutz J."/>
        </authorList>
    </citation>
    <scope>NUCLEOTIDE SEQUENCE [LARGE SCALE GENOMIC DNA]</scope>
    <source>
        <strain evidence="6">1808015.09</strain>
    </source>
</reference>
<name>A0A5D2GAA8_GOSDA</name>
<evidence type="ECO:0000256" key="3">
    <source>
        <dbReference type="ARBA" id="ARBA00021584"/>
    </source>
</evidence>
<keyword evidence="7" id="KW-1185">Reference proteome</keyword>
<dbReference type="InterPro" id="IPR008470">
    <property type="entry name" value="Uncharacterised_Ycf33"/>
</dbReference>
<proteinExistence type="inferred from homology"/>
<feature type="transmembrane region" description="Helical" evidence="5">
    <location>
        <begin position="87"/>
        <end position="105"/>
    </location>
</feature>
<keyword evidence="5" id="KW-1133">Transmembrane helix</keyword>
<keyword evidence="5" id="KW-0472">Membrane</keyword>
<evidence type="ECO:0000256" key="4">
    <source>
        <dbReference type="ARBA" id="ARBA00022640"/>
    </source>
</evidence>
<dbReference type="Pfam" id="PF05421">
    <property type="entry name" value="DUF751"/>
    <property type="match status" value="1"/>
</dbReference>
<keyword evidence="4" id="KW-0934">Plastid</keyword>
<feature type="transmembrane region" description="Helical" evidence="5">
    <location>
        <begin position="159"/>
        <end position="180"/>
    </location>
</feature>
<dbReference type="PANTHER" id="PTHR36049:SF3">
    <property type="match status" value="1"/>
</dbReference>
<feature type="transmembrane region" description="Helical" evidence="5">
    <location>
        <begin position="192"/>
        <end position="214"/>
    </location>
</feature>
<dbReference type="PANTHER" id="PTHR36049">
    <property type="entry name" value="TRANSMEMBRANE PROTEIN"/>
    <property type="match status" value="1"/>
</dbReference>
<evidence type="ECO:0000313" key="7">
    <source>
        <dbReference type="Proteomes" id="UP000323506"/>
    </source>
</evidence>
<evidence type="ECO:0000256" key="2">
    <source>
        <dbReference type="ARBA" id="ARBA00010985"/>
    </source>
</evidence>
<evidence type="ECO:0000313" key="6">
    <source>
        <dbReference type="EMBL" id="TYH14079.1"/>
    </source>
</evidence>